<name>A0A5B7G676_PORTR</name>
<dbReference type="AlphaFoldDB" id="A0A5B7G676"/>
<dbReference type="EMBL" id="VSRR010011034">
    <property type="protein sequence ID" value="MPC52638.1"/>
    <property type="molecule type" value="Genomic_DNA"/>
</dbReference>
<sequence>MTGDDAPPPVAWCHPGRQGGIKRHLALWWALGDPPAATRPDWPSGRFRVRVGGSTPALPVPHRPYTVSTYLVLAAAL</sequence>
<keyword evidence="2" id="KW-1185">Reference proteome</keyword>
<evidence type="ECO:0000313" key="2">
    <source>
        <dbReference type="Proteomes" id="UP000324222"/>
    </source>
</evidence>
<organism evidence="1 2">
    <name type="scientific">Portunus trituberculatus</name>
    <name type="common">Swimming crab</name>
    <name type="synonym">Neptunus trituberculatus</name>
    <dbReference type="NCBI Taxonomy" id="210409"/>
    <lineage>
        <taxon>Eukaryota</taxon>
        <taxon>Metazoa</taxon>
        <taxon>Ecdysozoa</taxon>
        <taxon>Arthropoda</taxon>
        <taxon>Crustacea</taxon>
        <taxon>Multicrustacea</taxon>
        <taxon>Malacostraca</taxon>
        <taxon>Eumalacostraca</taxon>
        <taxon>Eucarida</taxon>
        <taxon>Decapoda</taxon>
        <taxon>Pleocyemata</taxon>
        <taxon>Brachyura</taxon>
        <taxon>Eubrachyura</taxon>
        <taxon>Portunoidea</taxon>
        <taxon>Portunidae</taxon>
        <taxon>Portuninae</taxon>
        <taxon>Portunus</taxon>
    </lineage>
</organism>
<proteinExistence type="predicted"/>
<comment type="caution">
    <text evidence="1">The sequence shown here is derived from an EMBL/GenBank/DDBJ whole genome shotgun (WGS) entry which is preliminary data.</text>
</comment>
<dbReference type="Proteomes" id="UP000324222">
    <property type="component" value="Unassembled WGS sequence"/>
</dbReference>
<protein>
    <submittedName>
        <fullName evidence="1">Uncharacterized protein</fullName>
    </submittedName>
</protein>
<evidence type="ECO:0000313" key="1">
    <source>
        <dbReference type="EMBL" id="MPC52638.1"/>
    </source>
</evidence>
<reference evidence="1 2" key="1">
    <citation type="submission" date="2019-05" db="EMBL/GenBank/DDBJ databases">
        <title>Another draft genome of Portunus trituberculatus and its Hox gene families provides insights of decapod evolution.</title>
        <authorList>
            <person name="Jeong J.-H."/>
            <person name="Song I."/>
            <person name="Kim S."/>
            <person name="Choi T."/>
            <person name="Kim D."/>
            <person name="Ryu S."/>
            <person name="Kim W."/>
        </authorList>
    </citation>
    <scope>NUCLEOTIDE SEQUENCE [LARGE SCALE GENOMIC DNA]</scope>
    <source>
        <tissue evidence="1">Muscle</tissue>
    </source>
</reference>
<accession>A0A5B7G676</accession>
<gene>
    <name evidence="1" type="ORF">E2C01_046513</name>
</gene>